<name>A0A383DYM2_9ZZZZ</name>
<gene>
    <name evidence="1" type="ORF">METZ01_LOCUS502187</name>
</gene>
<proteinExistence type="predicted"/>
<accession>A0A383DYM2</accession>
<feature type="non-terminal residue" evidence="1">
    <location>
        <position position="1"/>
    </location>
</feature>
<reference evidence="1" key="1">
    <citation type="submission" date="2018-05" db="EMBL/GenBank/DDBJ databases">
        <authorList>
            <person name="Lanie J.A."/>
            <person name="Ng W.-L."/>
            <person name="Kazmierczak K.M."/>
            <person name="Andrzejewski T.M."/>
            <person name="Davidsen T.M."/>
            <person name="Wayne K.J."/>
            <person name="Tettelin H."/>
            <person name="Glass J.I."/>
            <person name="Rusch D."/>
            <person name="Podicherti R."/>
            <person name="Tsui H.-C.T."/>
            <person name="Winkler M.E."/>
        </authorList>
    </citation>
    <scope>NUCLEOTIDE SEQUENCE</scope>
</reference>
<organism evidence="1">
    <name type="scientific">marine metagenome</name>
    <dbReference type="NCBI Taxonomy" id="408172"/>
    <lineage>
        <taxon>unclassified sequences</taxon>
        <taxon>metagenomes</taxon>
        <taxon>ecological metagenomes</taxon>
    </lineage>
</organism>
<dbReference type="EMBL" id="UINC01221131">
    <property type="protein sequence ID" value="SVE49333.1"/>
    <property type="molecule type" value="Genomic_DNA"/>
</dbReference>
<evidence type="ECO:0000313" key="1">
    <source>
        <dbReference type="EMBL" id="SVE49333.1"/>
    </source>
</evidence>
<protein>
    <submittedName>
        <fullName evidence="1">Uncharacterized protein</fullName>
    </submittedName>
</protein>
<sequence>IKLLYLLMPQIHLNGFQIFFTLNSKKN</sequence>
<dbReference type="AlphaFoldDB" id="A0A383DYM2"/>